<name>A0A8D8R129_9HEMI</name>
<accession>A0A8D8R129</accession>
<sequence length="106" mass="12199">MVDKGFDFNFVVTIRKGVCKIKVWPRPVGVKMEKITEYTTAILCTFPLYPPLHKSPNLPRCITMQIHSSFQRLSNMALVCLPCQPGQVNFWQSEMFFYLLLQNGLG</sequence>
<proteinExistence type="predicted"/>
<organism evidence="1">
    <name type="scientific">Cacopsylla melanoneura</name>
    <dbReference type="NCBI Taxonomy" id="428564"/>
    <lineage>
        <taxon>Eukaryota</taxon>
        <taxon>Metazoa</taxon>
        <taxon>Ecdysozoa</taxon>
        <taxon>Arthropoda</taxon>
        <taxon>Hexapoda</taxon>
        <taxon>Insecta</taxon>
        <taxon>Pterygota</taxon>
        <taxon>Neoptera</taxon>
        <taxon>Paraneoptera</taxon>
        <taxon>Hemiptera</taxon>
        <taxon>Sternorrhyncha</taxon>
        <taxon>Psylloidea</taxon>
        <taxon>Psyllidae</taxon>
        <taxon>Psyllinae</taxon>
        <taxon>Cacopsylla</taxon>
    </lineage>
</organism>
<protein>
    <submittedName>
        <fullName evidence="1">Uncharacterized protein</fullName>
    </submittedName>
</protein>
<dbReference type="AlphaFoldDB" id="A0A8D8R129"/>
<reference evidence="1" key="1">
    <citation type="submission" date="2021-05" db="EMBL/GenBank/DDBJ databases">
        <authorList>
            <person name="Alioto T."/>
            <person name="Alioto T."/>
            <person name="Gomez Garrido J."/>
        </authorList>
    </citation>
    <scope>NUCLEOTIDE SEQUENCE</scope>
</reference>
<dbReference type="EMBL" id="HBUF01121669">
    <property type="protein sequence ID" value="CAG6642294.1"/>
    <property type="molecule type" value="Transcribed_RNA"/>
</dbReference>
<evidence type="ECO:0000313" key="1">
    <source>
        <dbReference type="EMBL" id="CAG6642294.1"/>
    </source>
</evidence>